<dbReference type="Proteomes" id="UP001159659">
    <property type="component" value="Unassembled WGS sequence"/>
</dbReference>
<feature type="compositionally biased region" description="Basic and acidic residues" evidence="1">
    <location>
        <begin position="284"/>
        <end position="293"/>
    </location>
</feature>
<gene>
    <name evidence="2" type="ORF">PFR002_LOCUS6544</name>
</gene>
<sequence length="293" mass="32919">MLAVRSLVLRVSPAAYKQAVRAFSGNREYPKVEGSVADITKALTTIGVRLSIPTAPLYFTPLKIDHVVREMKGKDELLQVQKTLLLCDAKMAYPSDFATGSFFSACIKLDAADVALEFLRQAENVRHYVKNQSFVRLAEHFDRQENQEVVDEIVQIMQKKHVPVTYKMYTFRVLNARKQGKWNEAVALAKEAANDIQINSHLIIKLLQDKNGDILKQHIPLAKYLADKGDVYVNARLADIFAGGDGKLPEPNVEESESNVEEPESNVEESESNVEEPEQAETETSTKKREAED</sequence>
<proteinExistence type="predicted"/>
<dbReference type="AlphaFoldDB" id="A0AAV0U6S7"/>
<protein>
    <submittedName>
        <fullName evidence="2">Uncharacterized protein</fullName>
    </submittedName>
</protein>
<evidence type="ECO:0000313" key="3">
    <source>
        <dbReference type="Proteomes" id="UP001159659"/>
    </source>
</evidence>
<evidence type="ECO:0000256" key="1">
    <source>
        <dbReference type="SAM" id="MobiDB-lite"/>
    </source>
</evidence>
<name>A0AAV0U6S7_9STRA</name>
<reference evidence="2" key="1">
    <citation type="submission" date="2022-12" db="EMBL/GenBank/DDBJ databases">
        <authorList>
            <person name="Webb A."/>
        </authorList>
    </citation>
    <scope>NUCLEOTIDE SEQUENCE</scope>
    <source>
        <strain evidence="2">Pf2</strain>
    </source>
</reference>
<comment type="caution">
    <text evidence="2">The sequence shown here is derived from an EMBL/GenBank/DDBJ whole genome shotgun (WGS) entry which is preliminary data.</text>
</comment>
<dbReference type="EMBL" id="CANTFK010000862">
    <property type="protein sequence ID" value="CAI5731329.1"/>
    <property type="molecule type" value="Genomic_DNA"/>
</dbReference>
<feature type="region of interest" description="Disordered" evidence="1">
    <location>
        <begin position="244"/>
        <end position="293"/>
    </location>
</feature>
<organism evidence="2 3">
    <name type="scientific">Peronospora farinosa</name>
    <dbReference type="NCBI Taxonomy" id="134698"/>
    <lineage>
        <taxon>Eukaryota</taxon>
        <taxon>Sar</taxon>
        <taxon>Stramenopiles</taxon>
        <taxon>Oomycota</taxon>
        <taxon>Peronosporomycetes</taxon>
        <taxon>Peronosporales</taxon>
        <taxon>Peronosporaceae</taxon>
        <taxon>Peronospora</taxon>
    </lineage>
</organism>
<feature type="compositionally biased region" description="Acidic residues" evidence="1">
    <location>
        <begin position="252"/>
        <end position="281"/>
    </location>
</feature>
<accession>A0AAV0U6S7</accession>
<evidence type="ECO:0000313" key="2">
    <source>
        <dbReference type="EMBL" id="CAI5731329.1"/>
    </source>
</evidence>